<dbReference type="OrthoDB" id="7433208at2"/>
<accession>A0A1H0I4M0</accession>
<gene>
    <name evidence="1" type="ORF">SAMN05421820_11339</name>
</gene>
<proteinExistence type="predicted"/>
<dbReference type="AlphaFoldDB" id="A0A1H0I4M0"/>
<dbReference type="STRING" id="430522.BFS30_13835"/>
<dbReference type="RefSeq" id="WP_074612248.1">
    <property type="nucleotide sequence ID" value="NZ_FNGY01000013.1"/>
</dbReference>
<keyword evidence="1" id="KW-0378">Hydrolase</keyword>
<dbReference type="Gene3D" id="2.40.70.10">
    <property type="entry name" value="Acid Proteases"/>
    <property type="match status" value="1"/>
</dbReference>
<dbReference type="Proteomes" id="UP000183200">
    <property type="component" value="Unassembled WGS sequence"/>
</dbReference>
<sequence length="141" mass="15825">MRTISVPLTLINLQDDGFHLLVEIVIFGKKSFAVLDTGASRSVFDMALIKANISELEHSEETHATTLFATSTTLQATIPKLKIGRLLIHDYDTVALDLDTVNQAYEQMGHPKVIGIIGSDILLRYYANINYRKLRLFLYAD</sequence>
<protein>
    <submittedName>
        <fullName evidence="1">Aspartyl protease</fullName>
    </submittedName>
</protein>
<organism evidence="1 2">
    <name type="scientific">Pedobacter steynii</name>
    <dbReference type="NCBI Taxonomy" id="430522"/>
    <lineage>
        <taxon>Bacteria</taxon>
        <taxon>Pseudomonadati</taxon>
        <taxon>Bacteroidota</taxon>
        <taxon>Sphingobacteriia</taxon>
        <taxon>Sphingobacteriales</taxon>
        <taxon>Sphingobacteriaceae</taxon>
        <taxon>Pedobacter</taxon>
    </lineage>
</organism>
<dbReference type="InterPro" id="IPR021109">
    <property type="entry name" value="Peptidase_aspartic_dom_sf"/>
</dbReference>
<dbReference type="GO" id="GO:0004190">
    <property type="term" value="F:aspartic-type endopeptidase activity"/>
    <property type="evidence" value="ECO:0007669"/>
    <property type="project" value="InterPro"/>
</dbReference>
<keyword evidence="1" id="KW-0645">Protease</keyword>
<evidence type="ECO:0000313" key="2">
    <source>
        <dbReference type="Proteomes" id="UP000183200"/>
    </source>
</evidence>
<keyword evidence="2" id="KW-1185">Reference proteome</keyword>
<dbReference type="EMBL" id="FNGY01000013">
    <property type="protein sequence ID" value="SDO26362.1"/>
    <property type="molecule type" value="Genomic_DNA"/>
</dbReference>
<dbReference type="PROSITE" id="PS00141">
    <property type="entry name" value="ASP_PROTEASE"/>
    <property type="match status" value="1"/>
</dbReference>
<dbReference type="GO" id="GO:0006508">
    <property type="term" value="P:proteolysis"/>
    <property type="evidence" value="ECO:0007669"/>
    <property type="project" value="UniProtKB-KW"/>
</dbReference>
<dbReference type="Pfam" id="PF13650">
    <property type="entry name" value="Asp_protease_2"/>
    <property type="match status" value="1"/>
</dbReference>
<evidence type="ECO:0000313" key="1">
    <source>
        <dbReference type="EMBL" id="SDO26362.1"/>
    </source>
</evidence>
<reference evidence="2" key="1">
    <citation type="submission" date="2016-10" db="EMBL/GenBank/DDBJ databases">
        <authorList>
            <person name="Varghese N."/>
            <person name="Submissions S."/>
        </authorList>
    </citation>
    <scope>NUCLEOTIDE SEQUENCE [LARGE SCALE GENOMIC DNA]</scope>
    <source>
        <strain evidence="2">DSM 19110</strain>
    </source>
</reference>
<dbReference type="SUPFAM" id="SSF50630">
    <property type="entry name" value="Acid proteases"/>
    <property type="match status" value="1"/>
</dbReference>
<name>A0A1H0I4M0_9SPHI</name>
<dbReference type="InterPro" id="IPR001969">
    <property type="entry name" value="Aspartic_peptidase_AS"/>
</dbReference>